<comment type="subcellular location">
    <subcellularLocation>
        <location evidence="1">Membrane</location>
        <topology evidence="1">Multi-pass membrane protein</topology>
    </subcellularLocation>
</comment>
<evidence type="ECO:0000256" key="3">
    <source>
        <dbReference type="ARBA" id="ARBA00022692"/>
    </source>
</evidence>
<keyword evidence="9" id="KW-1185">Reference proteome</keyword>
<dbReference type="EMBL" id="CAJNIZ010012947">
    <property type="protein sequence ID" value="CAE7340557.1"/>
    <property type="molecule type" value="Genomic_DNA"/>
</dbReference>
<feature type="transmembrane region" description="Helical" evidence="6">
    <location>
        <begin position="33"/>
        <end position="51"/>
    </location>
</feature>
<evidence type="ECO:0000256" key="4">
    <source>
        <dbReference type="ARBA" id="ARBA00022989"/>
    </source>
</evidence>
<dbReference type="InterPro" id="IPR022764">
    <property type="entry name" value="Peptidase_S54_rhomboid_dom"/>
</dbReference>
<dbReference type="GO" id="GO:0004252">
    <property type="term" value="F:serine-type endopeptidase activity"/>
    <property type="evidence" value="ECO:0007669"/>
    <property type="project" value="InterPro"/>
</dbReference>
<dbReference type="AlphaFoldDB" id="A0A812P8P0"/>
<reference evidence="8" key="1">
    <citation type="submission" date="2021-02" db="EMBL/GenBank/DDBJ databases">
        <authorList>
            <person name="Dougan E. K."/>
            <person name="Rhodes N."/>
            <person name="Thang M."/>
            <person name="Chan C."/>
        </authorList>
    </citation>
    <scope>NUCLEOTIDE SEQUENCE</scope>
</reference>
<dbReference type="InterPro" id="IPR035952">
    <property type="entry name" value="Rhomboid-like_sf"/>
</dbReference>
<keyword evidence="4 6" id="KW-1133">Transmembrane helix</keyword>
<name>A0A812P8P0_SYMPI</name>
<dbReference type="OrthoDB" id="418595at2759"/>
<feature type="transmembrane region" description="Helical" evidence="6">
    <location>
        <begin position="57"/>
        <end position="76"/>
    </location>
</feature>
<gene>
    <name evidence="8" type="primary">rho</name>
    <name evidence="8" type="ORF">SPIL2461_LOCUS8015</name>
</gene>
<comment type="similarity">
    <text evidence="2">Belongs to the peptidase S54 family.</text>
</comment>
<keyword evidence="3 6" id="KW-0812">Transmembrane</keyword>
<dbReference type="SUPFAM" id="SSF144091">
    <property type="entry name" value="Rhomboid-like"/>
    <property type="match status" value="1"/>
</dbReference>
<dbReference type="PANTHER" id="PTHR45840">
    <property type="entry name" value="RHOMBOID-RELATED PROTEIN"/>
    <property type="match status" value="1"/>
</dbReference>
<evidence type="ECO:0000259" key="7">
    <source>
        <dbReference type="Pfam" id="PF01694"/>
    </source>
</evidence>
<evidence type="ECO:0000256" key="1">
    <source>
        <dbReference type="ARBA" id="ARBA00004141"/>
    </source>
</evidence>
<keyword evidence="5 6" id="KW-0472">Membrane</keyword>
<evidence type="ECO:0000256" key="5">
    <source>
        <dbReference type="ARBA" id="ARBA00023136"/>
    </source>
</evidence>
<evidence type="ECO:0000256" key="6">
    <source>
        <dbReference type="SAM" id="Phobius"/>
    </source>
</evidence>
<feature type="domain" description="Peptidase S54 rhomboid" evidence="7">
    <location>
        <begin position="4"/>
        <end position="78"/>
    </location>
</feature>
<feature type="transmembrane region" description="Helical" evidence="6">
    <location>
        <begin position="97"/>
        <end position="115"/>
    </location>
</feature>
<dbReference type="PANTHER" id="PTHR45840:SF9">
    <property type="entry name" value="INACTIVE RHOMBOID-RELATED PROTEIN 2"/>
    <property type="match status" value="1"/>
</dbReference>
<dbReference type="Pfam" id="PF01694">
    <property type="entry name" value="Rhomboid"/>
    <property type="match status" value="1"/>
</dbReference>
<sequence length="158" mass="17651">MTQVVGMSGGAYALLGMQLGDVLLNWERKSAPYRLVFIFLLVLVEAMLYFFNPQDEISYSAHMGGGVAGLLLVIVFGRNLTIQTYDLEVQVIRLAKVLLFGLAVFCICWSLINWPPMDILEQVPWCWAREVSNETLFGDSQFHCVRCDGPTCIARPGA</sequence>
<dbReference type="Proteomes" id="UP000649617">
    <property type="component" value="Unassembled WGS sequence"/>
</dbReference>
<dbReference type="Gene3D" id="1.20.1540.10">
    <property type="entry name" value="Rhomboid-like"/>
    <property type="match status" value="1"/>
</dbReference>
<accession>A0A812P8P0</accession>
<dbReference type="GO" id="GO:0016020">
    <property type="term" value="C:membrane"/>
    <property type="evidence" value="ECO:0007669"/>
    <property type="project" value="UniProtKB-SubCell"/>
</dbReference>
<comment type="caution">
    <text evidence="8">The sequence shown here is derived from an EMBL/GenBank/DDBJ whole genome shotgun (WGS) entry which is preliminary data.</text>
</comment>
<evidence type="ECO:0000256" key="2">
    <source>
        <dbReference type="ARBA" id="ARBA00009045"/>
    </source>
</evidence>
<protein>
    <submittedName>
        <fullName evidence="8">Rho protein</fullName>
    </submittedName>
</protein>
<proteinExistence type="inferred from homology"/>
<evidence type="ECO:0000313" key="9">
    <source>
        <dbReference type="Proteomes" id="UP000649617"/>
    </source>
</evidence>
<feature type="transmembrane region" description="Helical" evidence="6">
    <location>
        <begin position="6"/>
        <end position="26"/>
    </location>
</feature>
<dbReference type="InterPro" id="IPR051739">
    <property type="entry name" value="Rhomboid_IM_Serine_Proteases"/>
</dbReference>
<evidence type="ECO:0000313" key="8">
    <source>
        <dbReference type="EMBL" id="CAE7340557.1"/>
    </source>
</evidence>
<organism evidence="8 9">
    <name type="scientific">Symbiodinium pilosum</name>
    <name type="common">Dinoflagellate</name>
    <dbReference type="NCBI Taxonomy" id="2952"/>
    <lineage>
        <taxon>Eukaryota</taxon>
        <taxon>Sar</taxon>
        <taxon>Alveolata</taxon>
        <taxon>Dinophyceae</taxon>
        <taxon>Suessiales</taxon>
        <taxon>Symbiodiniaceae</taxon>
        <taxon>Symbiodinium</taxon>
    </lineage>
</organism>